<feature type="compositionally biased region" description="Basic and acidic residues" evidence="1">
    <location>
        <begin position="440"/>
        <end position="453"/>
    </location>
</feature>
<accession>A0A1Y0ZCU0</accession>
<evidence type="ECO:0000256" key="1">
    <source>
        <dbReference type="SAM" id="MobiDB-lite"/>
    </source>
</evidence>
<dbReference type="EMBL" id="AP014706">
    <property type="protein sequence ID" value="BAR47367.1"/>
    <property type="molecule type" value="Genomic_DNA"/>
</dbReference>
<dbReference type="AlphaFoldDB" id="A0A1Y0ZCU0"/>
<dbReference type="Proteomes" id="UP000061432">
    <property type="component" value="Plasmid pMaq22A_2p"/>
</dbReference>
<dbReference type="Gene3D" id="3.10.129.10">
    <property type="entry name" value="Hotdog Thioesterase"/>
    <property type="match status" value="1"/>
</dbReference>
<feature type="compositionally biased region" description="Basic residues" evidence="1">
    <location>
        <begin position="762"/>
        <end position="774"/>
    </location>
</feature>
<feature type="compositionally biased region" description="Gly residues" evidence="1">
    <location>
        <begin position="588"/>
        <end position="598"/>
    </location>
</feature>
<reference evidence="3" key="2">
    <citation type="submission" date="2015-01" db="EMBL/GenBank/DDBJ databases">
        <title>Complete genome sequence of Methylobacterium aquaticum strain 22A.</title>
        <authorList>
            <person name="Tani A."/>
            <person name="Ogura Y."/>
            <person name="Hayashi T."/>
        </authorList>
    </citation>
    <scope>NUCLEOTIDE SEQUENCE [LARGE SCALE GENOMIC DNA]</scope>
    <source>
        <strain evidence="3">MA-22A</strain>
        <plasmid evidence="3">Plasmid pMaq22A_2p DNA</plasmid>
    </source>
</reference>
<organism evidence="2 3">
    <name type="scientific">Methylobacterium aquaticum</name>
    <dbReference type="NCBI Taxonomy" id="270351"/>
    <lineage>
        <taxon>Bacteria</taxon>
        <taxon>Pseudomonadati</taxon>
        <taxon>Pseudomonadota</taxon>
        <taxon>Alphaproteobacteria</taxon>
        <taxon>Hyphomicrobiales</taxon>
        <taxon>Methylobacteriaceae</taxon>
        <taxon>Methylobacterium</taxon>
    </lineage>
</organism>
<dbReference type="InterPro" id="IPR029069">
    <property type="entry name" value="HotDog_dom_sf"/>
</dbReference>
<feature type="compositionally biased region" description="Basic and acidic residues" evidence="1">
    <location>
        <begin position="730"/>
        <end position="739"/>
    </location>
</feature>
<evidence type="ECO:0000313" key="2">
    <source>
        <dbReference type="EMBL" id="BAR47367.1"/>
    </source>
</evidence>
<proteinExistence type="predicted"/>
<feature type="compositionally biased region" description="Basic residues" evidence="1">
    <location>
        <begin position="654"/>
        <end position="672"/>
    </location>
</feature>
<feature type="compositionally biased region" description="Basic and acidic residues" evidence="1">
    <location>
        <begin position="521"/>
        <end position="532"/>
    </location>
</feature>
<dbReference type="GO" id="GO:0019171">
    <property type="term" value="F:(3R)-hydroxyacyl-[acyl-carrier-protein] dehydratase activity"/>
    <property type="evidence" value="ECO:0007669"/>
    <property type="project" value="TreeGrafter"/>
</dbReference>
<feature type="compositionally biased region" description="Low complexity" evidence="1">
    <location>
        <begin position="644"/>
        <end position="653"/>
    </location>
</feature>
<evidence type="ECO:0000313" key="3">
    <source>
        <dbReference type="Proteomes" id="UP000061432"/>
    </source>
</evidence>
<dbReference type="PANTHER" id="PTHR28152">
    <property type="entry name" value="HYDROXYACYL-THIOESTER DEHYDRATASE TYPE 2, MITOCHONDRIAL"/>
    <property type="match status" value="1"/>
</dbReference>
<feature type="compositionally biased region" description="Low complexity" evidence="1">
    <location>
        <begin position="603"/>
        <end position="632"/>
    </location>
</feature>
<dbReference type="KEGG" id="maqu:Maq22A_2p42740"/>
<feature type="compositionally biased region" description="Basic and acidic residues" evidence="1">
    <location>
        <begin position="633"/>
        <end position="643"/>
    </location>
</feature>
<dbReference type="InterPro" id="IPR052741">
    <property type="entry name" value="Mitochondrial_HTD2"/>
</dbReference>
<dbReference type="SUPFAM" id="SSF54637">
    <property type="entry name" value="Thioesterase/thiol ester dehydrase-isomerase"/>
    <property type="match status" value="1"/>
</dbReference>
<reference evidence="2 3" key="1">
    <citation type="journal article" date="2015" name="Genome Announc.">
        <title>Complete Genome Sequence of Methylobacterium aquaticum Strain 22A, Isolated from Racomitrium japonicum Moss.</title>
        <authorList>
            <person name="Tani A."/>
            <person name="Ogura Y."/>
            <person name="Hayashi T."/>
            <person name="Kimbara K."/>
        </authorList>
    </citation>
    <scope>NUCLEOTIDE SEQUENCE [LARGE SCALE GENOMIC DNA]</scope>
    <source>
        <strain evidence="2 3">MA-22A</strain>
        <plasmid evidence="3">Plasmid pMaq22A_2p DNA</plasmid>
    </source>
</reference>
<sequence>MRVGSAEAPMIATAPGRTREARSAGLVPDIRASAFVEGPEGLVARDRGDELVEVPLALRLGRLLEAHQVHVVDHAAVDPDLAALREEVVDRHVAHLRHHGGGLGGAGGLYRLQVMGEGRGHAGLVGGRHRLAAGEEALGIGAGLRRAVPVEAVGEQRALHHLEAERSGIGQRDLQGRHDLVGLGQSEFMRLLDRVGEVAAGIGQRDHLRGRGLRLEQEGREVGIAERVADLADDPAARGLNRPGRVALQRVAERVVGGEEVPGLGAAGDQRLGGGIRRRVGVVGPLHAGRRARLAGEIGRPGARDQEDLVALAGHRLDRERDRGVHPLRHHVDALRVDPVAHDGGGDVGLVLVVGRDDLDALAEHRRAEILDRDLGGGDRALTVALAVLAAHVGDDADPQHVGVGTGRLHAAEGGQQGQRPGQDEAGSGERSSSHALPVSERRPRPRGGDRRPTPGPGPRLDECPTGAPQDATPPHACHRVSSLRVRTRFPGLCETPLSFRRLNAILNRKRSGVQGATSGRDARTRRDEPGRRGSGGEGGRPRGRGGDPGRGDPAGGRECPRGARGHGDRPCRGGEPLDHAQHPAHPGGRGLRHGGAGHQDLPPRARSPRGGAPASQPLGPRTAPARAAAGRDGVRGDGERLAGRAGRQGAAPRAHRAGQRHPHRVPARHPHPGLCRGDRPGGGGGRPHAARRPRGALRGDPLARAGPVRDLPGGCRGLRGARLRRRHRTADPGRDLGRRRALRRRRAPAPRGGRAPVPGPARRRRARPPRPRPRGAGAGGAARLIRRHPPPRGRGAAPQEPTMSATGTAPAPPEAWTDDIATPGLLRRMAALLDRDWRTYARRTVIPRGWHVGLFPAALPQSDLRPDGYAGPGIALPDLGLPRVMLGGRRAAYAGDIPLGATVRRHTTIERVAERTGRSGRIAVVTVCSTLAVDGETVVTEHEDYVLREAATTASDAAAPAPAQAPPQAPPQTLPARIARTLTPDETLLFRFCAVTYNAHRIHYDARYATGREGYPALVVNGPLTALLALELAREAAGREPAAFGYRLMHPLFCGRPMHLKAREEVGEEPGTWRVWAEDEAGRVALEASFR</sequence>
<feature type="compositionally biased region" description="Basic residues" evidence="1">
    <location>
        <begin position="720"/>
        <end position="729"/>
    </location>
</feature>
<feature type="region of interest" description="Disordered" evidence="1">
    <location>
        <begin position="1"/>
        <end position="23"/>
    </location>
</feature>
<feature type="compositionally biased region" description="Basic residues" evidence="1">
    <location>
        <begin position="740"/>
        <end position="749"/>
    </location>
</feature>
<feature type="compositionally biased region" description="Basic and acidic residues" evidence="1">
    <location>
        <begin position="559"/>
        <end position="582"/>
    </location>
</feature>
<protein>
    <submittedName>
        <fullName evidence="2">Uncharacterized conserved protein</fullName>
    </submittedName>
</protein>
<gene>
    <name evidence="2" type="ORF">Maq22A_2p42740</name>
</gene>
<name>A0A1Y0ZCU0_9HYPH</name>
<feature type="region of interest" description="Disordered" evidence="1">
    <location>
        <begin position="411"/>
        <end position="476"/>
    </location>
</feature>
<geneLocation type="plasmid" evidence="3">
    <name>pMaq22A_2p DNA</name>
</geneLocation>
<feature type="region of interest" description="Disordered" evidence="1">
    <location>
        <begin position="511"/>
        <end position="820"/>
    </location>
</feature>
<dbReference type="PANTHER" id="PTHR28152:SF1">
    <property type="entry name" value="HYDROXYACYL-THIOESTER DEHYDRATASE TYPE 2, MITOCHONDRIAL"/>
    <property type="match status" value="1"/>
</dbReference>
<keyword evidence="2" id="KW-0614">Plasmid</keyword>